<dbReference type="Pfam" id="PF02369">
    <property type="entry name" value="Big_1"/>
    <property type="match status" value="1"/>
</dbReference>
<dbReference type="InterPro" id="IPR003344">
    <property type="entry name" value="Big_1_dom"/>
</dbReference>
<evidence type="ECO:0000313" key="5">
    <source>
        <dbReference type="EMBL" id="MFC7068148.1"/>
    </source>
</evidence>
<feature type="transmembrane region" description="Helical" evidence="3">
    <location>
        <begin position="14"/>
        <end position="35"/>
    </location>
</feature>
<proteinExistence type="inferred from homology"/>
<evidence type="ECO:0000259" key="4">
    <source>
        <dbReference type="Pfam" id="PF02369"/>
    </source>
</evidence>
<comment type="similarity">
    <text evidence="1">Belongs to the intimin/invasin family.</text>
</comment>
<gene>
    <name evidence="5" type="ORF">ACFQL9_00715</name>
</gene>
<sequence length="720" mass="75426">MTDRGDGAGDRDRAVTVQIGAVILFGFLIVALSMYQATVVPDQNREVEFLHNQEVQTDVVELSDSVAAAGRVGSAAPQTVKLGTRYPSRAFFVNPPPATGRLSTNRSAADVSLSNVSVLRPDGAVDDEANDYWNDTEPVEFDTAFLVYEPRYNNYREAPTTRYESGVVFNRFPSGSTLNVTDQRLVDGDRITLVVVKGDLSASGVDATSVDPSAVSVVTRRERIAGGATITVPSTRGANVWRGPELLNVSGNPYVDDVVDAGDGRVSIQFDETRNTSLGVAVVDVGDGADTVAAPDPAYLSVERAPSVASNGTTREVVVEVRDRYGNPVDDATVSASATNDGTFATGTLATGEDGLATFEYTPGDTGTEELRFGTPDLTGFDADEPLDANVSVEVNAGAAGAGDGGATDPNPPDSVVLVDSFRKNQTTAVLQLENRGTETVNSSAVRINFFSDGGGQTPTYADLISASESPRLDIAGPSENATIEFEPGQPVNVCYVFDESLRGDEFFVSTYAFDAEFSEQYFVGLTDSEDVQCGGSAGDGGDGGDGGGTPPSVQNGIEYDGNLGSGGSGSAVVFDVTNTNSQTVRINRIEVESRIGDAQRIWDTDGPGQFGYEVYIPGGQNTGFAEAGNPQNFDPGDAAFTADGSTISLSSNAVLAGSGGADSATVTVGDFGRVFGNGNNFDPYDFGTLDRVGSGADWDVSVTLRFQSLGDVTFYFREA</sequence>
<keyword evidence="6" id="KW-1185">Reference proteome</keyword>
<dbReference type="InterPro" id="IPR013783">
    <property type="entry name" value="Ig-like_fold"/>
</dbReference>
<name>A0ABD5W8X5_9EURY</name>
<dbReference type="EMBL" id="JBHTAH010000001">
    <property type="protein sequence ID" value="MFC7068148.1"/>
    <property type="molecule type" value="Genomic_DNA"/>
</dbReference>
<dbReference type="Gene3D" id="2.60.40.10">
    <property type="entry name" value="Immunoglobulins"/>
    <property type="match status" value="1"/>
</dbReference>
<keyword evidence="3" id="KW-0812">Transmembrane</keyword>
<dbReference type="InterPro" id="IPR008964">
    <property type="entry name" value="Invasin/intimin_cell_adhesion"/>
</dbReference>
<evidence type="ECO:0000256" key="3">
    <source>
        <dbReference type="SAM" id="Phobius"/>
    </source>
</evidence>
<dbReference type="GeneID" id="81126641"/>
<evidence type="ECO:0000313" key="6">
    <source>
        <dbReference type="Proteomes" id="UP001596461"/>
    </source>
</evidence>
<dbReference type="SUPFAM" id="SSF49373">
    <property type="entry name" value="Invasin/intimin cell-adhesion fragments"/>
    <property type="match status" value="1"/>
</dbReference>
<keyword evidence="3" id="KW-1133">Transmembrane helix</keyword>
<accession>A0ABD5W8X5</accession>
<feature type="domain" description="Big-1" evidence="4">
    <location>
        <begin position="300"/>
        <end position="368"/>
    </location>
</feature>
<feature type="compositionally biased region" description="Gly residues" evidence="2">
    <location>
        <begin position="536"/>
        <end position="550"/>
    </location>
</feature>
<comment type="caution">
    <text evidence="5">The sequence shown here is derived from an EMBL/GenBank/DDBJ whole genome shotgun (WGS) entry which is preliminary data.</text>
</comment>
<keyword evidence="3" id="KW-0472">Membrane</keyword>
<protein>
    <submittedName>
        <fullName evidence="5">Ig-like domain-containing protein</fullName>
    </submittedName>
</protein>
<reference evidence="5 6" key="1">
    <citation type="journal article" date="2019" name="Int. J. Syst. Evol. Microbiol.">
        <title>The Global Catalogue of Microorganisms (GCM) 10K type strain sequencing project: providing services to taxonomists for standard genome sequencing and annotation.</title>
        <authorList>
            <consortium name="The Broad Institute Genomics Platform"/>
            <consortium name="The Broad Institute Genome Sequencing Center for Infectious Disease"/>
            <person name="Wu L."/>
            <person name="Ma J."/>
        </authorList>
    </citation>
    <scope>NUCLEOTIDE SEQUENCE [LARGE SCALE GENOMIC DNA]</scope>
    <source>
        <strain evidence="5 6">DT31</strain>
    </source>
</reference>
<dbReference type="Proteomes" id="UP001596461">
    <property type="component" value="Unassembled WGS sequence"/>
</dbReference>
<dbReference type="RefSeq" id="WP_284031722.1">
    <property type="nucleotide sequence ID" value="NZ_CP126154.1"/>
</dbReference>
<evidence type="ECO:0000256" key="1">
    <source>
        <dbReference type="ARBA" id="ARBA00010116"/>
    </source>
</evidence>
<organism evidence="5 6">
    <name type="scientific">Halobaculum lipolyticum</name>
    <dbReference type="NCBI Taxonomy" id="3032001"/>
    <lineage>
        <taxon>Archaea</taxon>
        <taxon>Methanobacteriati</taxon>
        <taxon>Methanobacteriota</taxon>
        <taxon>Stenosarchaea group</taxon>
        <taxon>Halobacteria</taxon>
        <taxon>Halobacteriales</taxon>
        <taxon>Haloferacaceae</taxon>
        <taxon>Halobaculum</taxon>
    </lineage>
</organism>
<dbReference type="AlphaFoldDB" id="A0ABD5W8X5"/>
<feature type="region of interest" description="Disordered" evidence="2">
    <location>
        <begin position="534"/>
        <end position="562"/>
    </location>
</feature>
<evidence type="ECO:0000256" key="2">
    <source>
        <dbReference type="SAM" id="MobiDB-lite"/>
    </source>
</evidence>